<evidence type="ECO:0000313" key="2">
    <source>
        <dbReference type="Proteomes" id="UP001519307"/>
    </source>
</evidence>
<reference evidence="1 2" key="1">
    <citation type="submission" date="2021-03" db="EMBL/GenBank/DDBJ databases">
        <title>Genomic Encyclopedia of Type Strains, Phase IV (KMG-IV): sequencing the most valuable type-strain genomes for metagenomic binning, comparative biology and taxonomic classification.</title>
        <authorList>
            <person name="Goeker M."/>
        </authorList>
    </citation>
    <scope>NUCLEOTIDE SEQUENCE [LARGE SCALE GENOMIC DNA]</scope>
    <source>
        <strain evidence="1 2">DSM 28783</strain>
    </source>
</reference>
<proteinExistence type="predicted"/>
<protein>
    <submittedName>
        <fullName evidence="1">Uncharacterized protein</fullName>
    </submittedName>
</protein>
<dbReference type="RefSeq" id="WP_209703285.1">
    <property type="nucleotide sequence ID" value="NZ_JAGGLM010000029.1"/>
</dbReference>
<accession>A0ABS4KVI2</accession>
<dbReference type="Proteomes" id="UP001519307">
    <property type="component" value="Unassembled WGS sequence"/>
</dbReference>
<name>A0ABS4KVI2_9CLOT</name>
<keyword evidence="2" id="KW-1185">Reference proteome</keyword>
<sequence length="62" mass="7340">MRKDRDEWANMFDSVLKSYNDSEELLCGCKKEISMLLEVCSQHGIEIPEDEHYVDLKELDNF</sequence>
<organism evidence="1 2">
    <name type="scientific">Clostridium algifaecis</name>
    <dbReference type="NCBI Taxonomy" id="1472040"/>
    <lineage>
        <taxon>Bacteria</taxon>
        <taxon>Bacillati</taxon>
        <taxon>Bacillota</taxon>
        <taxon>Clostridia</taxon>
        <taxon>Eubacteriales</taxon>
        <taxon>Clostridiaceae</taxon>
        <taxon>Clostridium</taxon>
    </lineage>
</organism>
<evidence type="ECO:0000313" key="1">
    <source>
        <dbReference type="EMBL" id="MBP2034054.1"/>
    </source>
</evidence>
<comment type="caution">
    <text evidence="1">The sequence shown here is derived from an EMBL/GenBank/DDBJ whole genome shotgun (WGS) entry which is preliminary data.</text>
</comment>
<gene>
    <name evidence="1" type="ORF">J2Z42_002773</name>
</gene>
<dbReference type="EMBL" id="JAGGLM010000029">
    <property type="protein sequence ID" value="MBP2034054.1"/>
    <property type="molecule type" value="Genomic_DNA"/>
</dbReference>